<evidence type="ECO:0000313" key="1">
    <source>
        <dbReference type="EMBL" id="OHT08136.1"/>
    </source>
</evidence>
<keyword evidence="2" id="KW-1185">Reference proteome</keyword>
<accession>A0A1J4KB52</accession>
<protein>
    <recommendedName>
        <fullName evidence="3">Importin N-terminal domain-containing protein</fullName>
    </recommendedName>
</protein>
<gene>
    <name evidence="1" type="ORF">TRFO_23410</name>
</gene>
<dbReference type="Gene3D" id="1.25.10.10">
    <property type="entry name" value="Leucine-rich Repeat Variant"/>
    <property type="match status" value="2"/>
</dbReference>
<dbReference type="EMBL" id="MLAK01000676">
    <property type="protein sequence ID" value="OHT08136.1"/>
    <property type="molecule type" value="Genomic_DNA"/>
</dbReference>
<dbReference type="RefSeq" id="XP_068361272.1">
    <property type="nucleotide sequence ID" value="XM_068503131.1"/>
</dbReference>
<dbReference type="GeneID" id="94837835"/>
<organism evidence="1 2">
    <name type="scientific">Tritrichomonas foetus</name>
    <dbReference type="NCBI Taxonomy" id="1144522"/>
    <lineage>
        <taxon>Eukaryota</taxon>
        <taxon>Metamonada</taxon>
        <taxon>Parabasalia</taxon>
        <taxon>Tritrichomonadida</taxon>
        <taxon>Tritrichomonadidae</taxon>
        <taxon>Tritrichomonas</taxon>
    </lineage>
</organism>
<dbReference type="Proteomes" id="UP000179807">
    <property type="component" value="Unassembled WGS sequence"/>
</dbReference>
<evidence type="ECO:0008006" key="3">
    <source>
        <dbReference type="Google" id="ProtNLM"/>
    </source>
</evidence>
<evidence type="ECO:0000313" key="2">
    <source>
        <dbReference type="Proteomes" id="UP000179807"/>
    </source>
</evidence>
<dbReference type="VEuPathDB" id="TrichDB:TRFO_23410"/>
<proteinExistence type="predicted"/>
<dbReference type="AlphaFoldDB" id="A0A1J4KB52"/>
<name>A0A1J4KB52_9EUKA</name>
<dbReference type="InterPro" id="IPR016024">
    <property type="entry name" value="ARM-type_fold"/>
</dbReference>
<comment type="caution">
    <text evidence="1">The sequence shown here is derived from an EMBL/GenBank/DDBJ whole genome shotgun (WGS) entry which is preliminary data.</text>
</comment>
<dbReference type="InterPro" id="IPR011989">
    <property type="entry name" value="ARM-like"/>
</dbReference>
<reference evidence="1" key="1">
    <citation type="submission" date="2016-10" db="EMBL/GenBank/DDBJ databases">
        <authorList>
            <person name="Benchimol M."/>
            <person name="Almeida L.G."/>
            <person name="Vasconcelos A.T."/>
            <person name="Perreira-Neves A."/>
            <person name="Rosa I.A."/>
            <person name="Tasca T."/>
            <person name="Bogo M.R."/>
            <person name="de Souza W."/>
        </authorList>
    </citation>
    <scope>NUCLEOTIDE SEQUENCE [LARGE SCALE GENOMIC DNA]</scope>
    <source>
        <strain evidence="1">K</strain>
    </source>
</reference>
<dbReference type="SUPFAM" id="SSF48371">
    <property type="entry name" value="ARM repeat"/>
    <property type="match status" value="1"/>
</dbReference>
<sequence>MDEKLIHLYTQIIYWKVNEISLSNEEISTIYSSAEVIPALFSIMKNHKQSKDIRTLAACGIKRTIINISDNLAESDVEILKAELMVLFRGESDFGILHILSDAIIPLLTKWPEIFNVLHSLIEINSVESIHLMMLLSSRIIEQIPQFVDNSFIETCISLITLSFTQKTNRKAALELFSSIDGFKPQIGNANPAWKKFLEYYHEFLLIDDSECFNIAQYLSKSIDCLEKPDLISILQYFITIFQNDRISNRNKASVFLIIDSILKKQIFPEFYEVFLQFALQFSSSLFDEFCYNENEASNVSFNFLIYYNKLENFEDIILQNIKTDSSNNIFSSLLAILVIFPYVSKHKLLFYDYIFKCCEAPIHSISELAFSILSDCGDVQNIPNKFLDNFVSLIGKMCQISCNHIKQLEIILNYLAIVLFQINFDAQYIDLVISMLISLYQTESTITIHDKIFMCFAGCINSFGEYAKTYLSKIVPILIENIQSHNTQCPLSQPAAVETLAFCISIFPDCFNDIIQPFISLLQSWIGSVENNVICINNNRTNIKSAIDSLIRIVHLIQKEEDIYQIILFIIHYITLNDMSIDDSGIKIQSIQKDCLILLRKLIETSLFASTLLSMIVNSLCRSFINNSLCVKQKIITIIKICSRYHNFIQEFCNFFIDLLNSPDYFLINISLIFFNNLFQLINIQYPDGLIDMINSKCIDLMKNENFSSMKLLLTTSANFDNFPLDIFIGCINEIKEKLSPIEKSEVIGIFCNSINRITLTDHNDDFVKYIMEFSLTCLQNCLNFSIPPTPIRIFSTFLTLIDLNNEFISQFYPIFSQILQSSHHESEYYNDTIGETILFILKLLSIPSIEIPIDIFLPLVFQKIPFDFDFPKINDILILIAKLPTCPLFIKIAQFHPLLFRCLIKIVSLEEKEKDYMGIDNRSFLSIIKLAYDISRSNSQSKEIIQEILGNDEKKLSLIQNRFNNIAKQNVHQSIIYN</sequence>